<dbReference type="OrthoDB" id="3069722at2759"/>
<sequence length="136" mass="15937">MAHFNFIRTSSSMDRLMMASIHRRWAAKGLRDSVDETIAQQEQEHELESESCSPRSELVSSTMNRNNAFHEYISRYQPETNRVIPASERSSFGIYQCCTPKNINSNNRTWIVQIFMPGIILRTQTLQRFHMPHNIF</sequence>
<proteinExistence type="predicted"/>
<keyword evidence="3" id="KW-1185">Reference proteome</keyword>
<evidence type="ECO:0000256" key="1">
    <source>
        <dbReference type="SAM" id="MobiDB-lite"/>
    </source>
</evidence>
<reference evidence="2 3" key="1">
    <citation type="journal article" date="2019" name="Nat. Ecol. Evol.">
        <title>Megaphylogeny resolves global patterns of mushroom evolution.</title>
        <authorList>
            <person name="Varga T."/>
            <person name="Krizsan K."/>
            <person name="Foldi C."/>
            <person name="Dima B."/>
            <person name="Sanchez-Garcia M."/>
            <person name="Sanchez-Ramirez S."/>
            <person name="Szollosi G.J."/>
            <person name="Szarkandi J.G."/>
            <person name="Papp V."/>
            <person name="Albert L."/>
            <person name="Andreopoulos W."/>
            <person name="Angelini C."/>
            <person name="Antonin V."/>
            <person name="Barry K.W."/>
            <person name="Bougher N.L."/>
            <person name="Buchanan P."/>
            <person name="Buyck B."/>
            <person name="Bense V."/>
            <person name="Catcheside P."/>
            <person name="Chovatia M."/>
            <person name="Cooper J."/>
            <person name="Damon W."/>
            <person name="Desjardin D."/>
            <person name="Finy P."/>
            <person name="Geml J."/>
            <person name="Haridas S."/>
            <person name="Hughes K."/>
            <person name="Justo A."/>
            <person name="Karasinski D."/>
            <person name="Kautmanova I."/>
            <person name="Kiss B."/>
            <person name="Kocsube S."/>
            <person name="Kotiranta H."/>
            <person name="LaButti K.M."/>
            <person name="Lechner B.E."/>
            <person name="Liimatainen K."/>
            <person name="Lipzen A."/>
            <person name="Lukacs Z."/>
            <person name="Mihaltcheva S."/>
            <person name="Morgado L.N."/>
            <person name="Niskanen T."/>
            <person name="Noordeloos M.E."/>
            <person name="Ohm R.A."/>
            <person name="Ortiz-Santana B."/>
            <person name="Ovrebo C."/>
            <person name="Racz N."/>
            <person name="Riley R."/>
            <person name="Savchenko A."/>
            <person name="Shiryaev A."/>
            <person name="Soop K."/>
            <person name="Spirin V."/>
            <person name="Szebenyi C."/>
            <person name="Tomsovsky M."/>
            <person name="Tulloss R.E."/>
            <person name="Uehling J."/>
            <person name="Grigoriev I.V."/>
            <person name="Vagvolgyi C."/>
            <person name="Papp T."/>
            <person name="Martin F.M."/>
            <person name="Miettinen O."/>
            <person name="Hibbett D.S."/>
            <person name="Nagy L.G."/>
        </authorList>
    </citation>
    <scope>NUCLEOTIDE SEQUENCE [LARGE SCALE GENOMIC DNA]</scope>
    <source>
        <strain evidence="2 3">CBS 962.96</strain>
    </source>
</reference>
<evidence type="ECO:0000313" key="2">
    <source>
        <dbReference type="EMBL" id="THU99513.1"/>
    </source>
</evidence>
<dbReference type="Proteomes" id="UP000297245">
    <property type="component" value="Unassembled WGS sequence"/>
</dbReference>
<dbReference type="EMBL" id="ML179118">
    <property type="protein sequence ID" value="THU99513.1"/>
    <property type="molecule type" value="Genomic_DNA"/>
</dbReference>
<dbReference type="AlphaFoldDB" id="A0A4S8MC16"/>
<evidence type="ECO:0000313" key="3">
    <source>
        <dbReference type="Proteomes" id="UP000297245"/>
    </source>
</evidence>
<gene>
    <name evidence="2" type="ORF">K435DRAFT_855604</name>
</gene>
<protein>
    <submittedName>
        <fullName evidence="2">Uncharacterized protein</fullName>
    </submittedName>
</protein>
<organism evidence="2 3">
    <name type="scientific">Dendrothele bispora (strain CBS 962.96)</name>
    <dbReference type="NCBI Taxonomy" id="1314807"/>
    <lineage>
        <taxon>Eukaryota</taxon>
        <taxon>Fungi</taxon>
        <taxon>Dikarya</taxon>
        <taxon>Basidiomycota</taxon>
        <taxon>Agaricomycotina</taxon>
        <taxon>Agaricomycetes</taxon>
        <taxon>Agaricomycetidae</taxon>
        <taxon>Agaricales</taxon>
        <taxon>Agaricales incertae sedis</taxon>
        <taxon>Dendrothele</taxon>
    </lineage>
</organism>
<name>A0A4S8MC16_DENBC</name>
<accession>A0A4S8MC16</accession>
<feature type="region of interest" description="Disordered" evidence="1">
    <location>
        <begin position="38"/>
        <end position="60"/>
    </location>
</feature>